<dbReference type="Proteomes" id="UP000186391">
    <property type="component" value="Unassembled WGS sequence"/>
</dbReference>
<sequence>MSSSSSVLTKVARVSGIALLTASTTAAITHQPSYASGTTFFCAVSKGYPTTFAKTNSGRKIPMIRWVPNNYFPSKLSPIQRCQEVSDRFQRSYDNGTLKTIISGTLNRQPVVCAAATTYDTCNNNNLLFTLKRGTNAKQAVERLLDRAGLAAGRILNQNSDNTQIYVDFDTYINSIKPEP</sequence>
<dbReference type="InterPro" id="IPR025478">
    <property type="entry name" value="COP23"/>
</dbReference>
<evidence type="ECO:0000313" key="3">
    <source>
        <dbReference type="Proteomes" id="UP000186391"/>
    </source>
</evidence>
<dbReference type="Pfam" id="PF14218">
    <property type="entry name" value="COP23"/>
    <property type="match status" value="1"/>
</dbReference>
<proteinExistence type="predicted"/>
<evidence type="ECO:0000256" key="1">
    <source>
        <dbReference type="SAM" id="SignalP"/>
    </source>
</evidence>
<reference evidence="2 3" key="1">
    <citation type="submission" date="2016-11" db="EMBL/GenBank/DDBJ databases">
        <title>Draft Genome Sequences of Nine Cyanobacterial Strains from Diverse Habitats.</title>
        <authorList>
            <person name="Zhu T."/>
            <person name="Hou S."/>
            <person name="Lu X."/>
            <person name="Hess W.R."/>
        </authorList>
    </citation>
    <scope>NUCLEOTIDE SEQUENCE [LARGE SCALE GENOMIC DNA]</scope>
    <source>
        <strain evidence="2 3">NIES-592</strain>
    </source>
</reference>
<dbReference type="EMBL" id="MRCA01000002">
    <property type="protein sequence ID" value="OKH15738.1"/>
    <property type="molecule type" value="Genomic_DNA"/>
</dbReference>
<comment type="caution">
    <text evidence="2">The sequence shown here is derived from an EMBL/GenBank/DDBJ whole genome shotgun (WGS) entry which is preliminary data.</text>
</comment>
<dbReference type="AlphaFoldDB" id="A0A1U7H3S1"/>
<organism evidence="2 3">
    <name type="scientific">Fischerella major NIES-592</name>
    <dbReference type="NCBI Taxonomy" id="210994"/>
    <lineage>
        <taxon>Bacteria</taxon>
        <taxon>Bacillati</taxon>
        <taxon>Cyanobacteriota</taxon>
        <taxon>Cyanophyceae</taxon>
        <taxon>Nostocales</taxon>
        <taxon>Hapalosiphonaceae</taxon>
        <taxon>Fischerella</taxon>
    </lineage>
</organism>
<feature type="chain" id="PRO_5010587756" evidence="1">
    <location>
        <begin position="27"/>
        <end position="180"/>
    </location>
</feature>
<name>A0A1U7H3S1_9CYAN</name>
<dbReference type="OrthoDB" id="490444at2"/>
<feature type="signal peptide" evidence="1">
    <location>
        <begin position="1"/>
        <end position="26"/>
    </location>
</feature>
<keyword evidence="3" id="KW-1185">Reference proteome</keyword>
<accession>A0A1U7H3S1</accession>
<keyword evidence="1" id="KW-0732">Signal</keyword>
<gene>
    <name evidence="2" type="ORF">NIES592_06620</name>
</gene>
<protein>
    <submittedName>
        <fullName evidence="2">Uncharacterized protein</fullName>
    </submittedName>
</protein>
<dbReference type="RefSeq" id="WP_073555253.1">
    <property type="nucleotide sequence ID" value="NZ_MRCA01000002.1"/>
</dbReference>
<evidence type="ECO:0000313" key="2">
    <source>
        <dbReference type="EMBL" id="OKH15738.1"/>
    </source>
</evidence>